<dbReference type="Pfam" id="PF18665">
    <property type="entry name" value="TetR_C_37"/>
    <property type="match status" value="1"/>
</dbReference>
<dbReference type="RefSeq" id="WP_155312912.1">
    <property type="nucleotide sequence ID" value="NZ_AP021876.1"/>
</dbReference>
<dbReference type="Pfam" id="PF00440">
    <property type="entry name" value="TetR_N"/>
    <property type="match status" value="1"/>
</dbReference>
<evidence type="ECO:0000313" key="10">
    <source>
        <dbReference type="EMBL" id="BBO85236.1"/>
    </source>
</evidence>
<evidence type="ECO:0000256" key="2">
    <source>
        <dbReference type="ARBA" id="ARBA00011738"/>
    </source>
</evidence>
<evidence type="ECO:0000256" key="8">
    <source>
        <dbReference type="PROSITE-ProRule" id="PRU00335"/>
    </source>
</evidence>
<dbReference type="Proteomes" id="UP000425960">
    <property type="component" value="Chromosome"/>
</dbReference>
<evidence type="ECO:0000256" key="1">
    <source>
        <dbReference type="ARBA" id="ARBA00002291"/>
    </source>
</evidence>
<dbReference type="EMBL" id="AP021876">
    <property type="protein sequence ID" value="BBO85236.1"/>
    <property type="molecule type" value="Genomic_DNA"/>
</dbReference>
<evidence type="ECO:0000259" key="9">
    <source>
        <dbReference type="PROSITE" id="PS50977"/>
    </source>
</evidence>
<sequence>MRKNKNAALRKPDILESYYQVLIEEGLEGASIGKIASRVGIHPSLIIHYFKNKENMKLELVDLLIEKYESPAMLDFDHIEDDDAHFTALMDVIFSLKWSRTVEPSVHFGFYYLSLRNEEIMDRFKVMFKWLRDYLSRKLDYFNSQGVVRVEDANRAAEYIVTLMEGLEFHSQFLADGEPFEAFSQAAKKSLIRALKNGDF</sequence>
<evidence type="ECO:0000256" key="4">
    <source>
        <dbReference type="ARBA" id="ARBA00023015"/>
    </source>
</evidence>
<reference evidence="10 11" key="1">
    <citation type="submission" date="2019-11" db="EMBL/GenBank/DDBJ databases">
        <title>Comparative genomics of hydrocarbon-degrading Desulfosarcina strains.</title>
        <authorList>
            <person name="Watanabe M."/>
            <person name="Kojima H."/>
            <person name="Fukui M."/>
        </authorList>
    </citation>
    <scope>NUCLEOTIDE SEQUENCE [LARGE SCALE GENOMIC DNA]</scope>
    <source>
        <strain evidence="10 11">28bB2T</strain>
    </source>
</reference>
<evidence type="ECO:0000256" key="7">
    <source>
        <dbReference type="ARBA" id="ARBA00030200"/>
    </source>
</evidence>
<dbReference type="Gene3D" id="1.10.357.10">
    <property type="entry name" value="Tetracycline Repressor, domain 2"/>
    <property type="match status" value="1"/>
</dbReference>
<feature type="domain" description="HTH tetR-type" evidence="9">
    <location>
        <begin position="8"/>
        <end position="68"/>
    </location>
</feature>
<dbReference type="InterPro" id="IPR036271">
    <property type="entry name" value="Tet_transcr_reg_TetR-rel_C_sf"/>
</dbReference>
<dbReference type="InterPro" id="IPR009057">
    <property type="entry name" value="Homeodomain-like_sf"/>
</dbReference>
<dbReference type="SUPFAM" id="SSF46689">
    <property type="entry name" value="Homeodomain-like"/>
    <property type="match status" value="1"/>
</dbReference>
<keyword evidence="4" id="KW-0805">Transcription regulation</keyword>
<protein>
    <recommendedName>
        <fullName evidence="3">Biofilm operon icaADBC HTH-type negative transcriptional regulator IcaR</fullName>
    </recommendedName>
    <alternativeName>
        <fullName evidence="7">Intercellular adhesion protein R</fullName>
    </alternativeName>
</protein>
<evidence type="ECO:0000256" key="6">
    <source>
        <dbReference type="ARBA" id="ARBA00023163"/>
    </source>
</evidence>
<proteinExistence type="predicted"/>
<dbReference type="GO" id="GO:0003677">
    <property type="term" value="F:DNA binding"/>
    <property type="evidence" value="ECO:0007669"/>
    <property type="project" value="UniProtKB-UniRule"/>
</dbReference>
<comment type="function">
    <text evidence="1">Represses transcription of the icaADBC operon necessary for biofilm production.</text>
</comment>
<keyword evidence="6" id="KW-0804">Transcription</keyword>
<accession>A0A5K7ZYL5</accession>
<name>A0A5K7ZYL5_9BACT</name>
<dbReference type="KEGG" id="dov:DSCO28_58020"/>
<evidence type="ECO:0000256" key="5">
    <source>
        <dbReference type="ARBA" id="ARBA00023125"/>
    </source>
</evidence>
<organism evidence="10 11">
    <name type="scientific">Desulfosarcina ovata subsp. sediminis</name>
    <dbReference type="NCBI Taxonomy" id="885957"/>
    <lineage>
        <taxon>Bacteria</taxon>
        <taxon>Pseudomonadati</taxon>
        <taxon>Thermodesulfobacteriota</taxon>
        <taxon>Desulfobacteria</taxon>
        <taxon>Desulfobacterales</taxon>
        <taxon>Desulfosarcinaceae</taxon>
        <taxon>Desulfosarcina</taxon>
    </lineage>
</organism>
<dbReference type="SUPFAM" id="SSF48498">
    <property type="entry name" value="Tetracyclin repressor-like, C-terminal domain"/>
    <property type="match status" value="1"/>
</dbReference>
<evidence type="ECO:0000313" key="11">
    <source>
        <dbReference type="Proteomes" id="UP000425960"/>
    </source>
</evidence>
<dbReference type="InterPro" id="IPR041646">
    <property type="entry name" value="IcaR_C"/>
</dbReference>
<dbReference type="PANTHER" id="PTHR47506">
    <property type="entry name" value="TRANSCRIPTIONAL REGULATORY PROTEIN"/>
    <property type="match status" value="1"/>
</dbReference>
<keyword evidence="5 8" id="KW-0238">DNA-binding</keyword>
<comment type="subunit">
    <text evidence="2">Homodimer.</text>
</comment>
<feature type="DNA-binding region" description="H-T-H motif" evidence="8">
    <location>
        <begin position="31"/>
        <end position="50"/>
    </location>
</feature>
<dbReference type="PROSITE" id="PS50977">
    <property type="entry name" value="HTH_TETR_2"/>
    <property type="match status" value="1"/>
</dbReference>
<evidence type="ECO:0000256" key="3">
    <source>
        <dbReference type="ARBA" id="ARBA00014341"/>
    </source>
</evidence>
<dbReference type="AlphaFoldDB" id="A0A5K7ZYL5"/>
<dbReference type="InterPro" id="IPR001647">
    <property type="entry name" value="HTH_TetR"/>
</dbReference>
<gene>
    <name evidence="10" type="ORF">DSCO28_58020</name>
</gene>
<dbReference type="PANTHER" id="PTHR47506:SF6">
    <property type="entry name" value="HTH-TYPE TRANSCRIPTIONAL REPRESSOR NEMR"/>
    <property type="match status" value="1"/>
</dbReference>